<comment type="subcellular location">
    <subcellularLocation>
        <location evidence="1">Cell membrane</location>
        <topology evidence="1">Multi-pass membrane protein</topology>
    </subcellularLocation>
</comment>
<gene>
    <name evidence="8" type="ORF">MNBD_ALPHA11-2489</name>
</gene>
<evidence type="ECO:0000256" key="1">
    <source>
        <dbReference type="ARBA" id="ARBA00004651"/>
    </source>
</evidence>
<dbReference type="Pfam" id="PF04066">
    <property type="entry name" value="MrpF_PhaF"/>
    <property type="match status" value="1"/>
</dbReference>
<dbReference type="InterPro" id="IPR007208">
    <property type="entry name" value="MrpF/PhaF-like"/>
</dbReference>
<accession>A0A3B0U7E6</accession>
<evidence type="ECO:0000256" key="5">
    <source>
        <dbReference type="ARBA" id="ARBA00022989"/>
    </source>
</evidence>
<dbReference type="AlphaFoldDB" id="A0A3B0U7E6"/>
<organism evidence="8">
    <name type="scientific">hydrothermal vent metagenome</name>
    <dbReference type="NCBI Taxonomy" id="652676"/>
    <lineage>
        <taxon>unclassified sequences</taxon>
        <taxon>metagenomes</taxon>
        <taxon>ecological metagenomes</taxon>
    </lineage>
</organism>
<keyword evidence="2" id="KW-0813">Transport</keyword>
<keyword evidence="3" id="KW-1003">Cell membrane</keyword>
<sequence length="111" mass="12030">MSGFQFLQLSATIALGLLTLAFALTIIRIVRGPSLPDRVLGLEMLVSTGIAYTAVLAIKTSFFLYLDVAISLGLVGFLATVAFARYVLQRGLRRKEHENANQTTSAGELKQ</sequence>
<evidence type="ECO:0000256" key="2">
    <source>
        <dbReference type="ARBA" id="ARBA00022448"/>
    </source>
</evidence>
<evidence type="ECO:0000313" key="8">
    <source>
        <dbReference type="EMBL" id="VAW22432.1"/>
    </source>
</evidence>
<name>A0A3B0U7E6_9ZZZZ</name>
<keyword evidence="5 7" id="KW-1133">Transmembrane helix</keyword>
<dbReference type="PANTHER" id="PTHR34702">
    <property type="entry name" value="NA(+)/H(+) ANTIPORTER SUBUNIT F1"/>
    <property type="match status" value="1"/>
</dbReference>
<evidence type="ECO:0000256" key="3">
    <source>
        <dbReference type="ARBA" id="ARBA00022475"/>
    </source>
</evidence>
<dbReference type="PANTHER" id="PTHR34702:SF1">
    <property type="entry name" value="NA(+)_H(+) ANTIPORTER SUBUNIT F"/>
    <property type="match status" value="1"/>
</dbReference>
<evidence type="ECO:0000256" key="4">
    <source>
        <dbReference type="ARBA" id="ARBA00022692"/>
    </source>
</evidence>
<proteinExistence type="predicted"/>
<feature type="transmembrane region" description="Helical" evidence="7">
    <location>
        <begin position="39"/>
        <end position="58"/>
    </location>
</feature>
<keyword evidence="6 7" id="KW-0472">Membrane</keyword>
<keyword evidence="4 7" id="KW-0812">Transmembrane</keyword>
<reference evidence="8" key="1">
    <citation type="submission" date="2018-06" db="EMBL/GenBank/DDBJ databases">
        <authorList>
            <person name="Zhirakovskaya E."/>
        </authorList>
    </citation>
    <scope>NUCLEOTIDE SEQUENCE</scope>
</reference>
<evidence type="ECO:0000256" key="6">
    <source>
        <dbReference type="ARBA" id="ARBA00023136"/>
    </source>
</evidence>
<feature type="transmembrane region" description="Helical" evidence="7">
    <location>
        <begin position="6"/>
        <end position="27"/>
    </location>
</feature>
<protein>
    <submittedName>
        <fullName evidence="8">Na(+) H(+) antiporter subunit F</fullName>
    </submittedName>
</protein>
<dbReference type="EMBL" id="UOEQ01000417">
    <property type="protein sequence ID" value="VAW22432.1"/>
    <property type="molecule type" value="Genomic_DNA"/>
</dbReference>
<evidence type="ECO:0000256" key="7">
    <source>
        <dbReference type="SAM" id="Phobius"/>
    </source>
</evidence>
<dbReference type="GO" id="GO:0015385">
    <property type="term" value="F:sodium:proton antiporter activity"/>
    <property type="evidence" value="ECO:0007669"/>
    <property type="project" value="TreeGrafter"/>
</dbReference>
<dbReference type="GO" id="GO:0005886">
    <property type="term" value="C:plasma membrane"/>
    <property type="evidence" value="ECO:0007669"/>
    <property type="project" value="UniProtKB-SubCell"/>
</dbReference>
<dbReference type="NCBIfam" id="NF009245">
    <property type="entry name" value="PRK12599.1-4"/>
    <property type="match status" value="1"/>
</dbReference>
<feature type="transmembrane region" description="Helical" evidence="7">
    <location>
        <begin position="64"/>
        <end position="88"/>
    </location>
</feature>